<protein>
    <submittedName>
        <fullName evidence="1">DUF924 family protein</fullName>
    </submittedName>
</protein>
<evidence type="ECO:0000313" key="2">
    <source>
        <dbReference type="Proteomes" id="UP001589799"/>
    </source>
</evidence>
<dbReference type="InterPro" id="IPR010323">
    <property type="entry name" value="DUF924"/>
</dbReference>
<comment type="caution">
    <text evidence="1">The sequence shown here is derived from an EMBL/GenBank/DDBJ whole genome shotgun (WGS) entry which is preliminary data.</text>
</comment>
<keyword evidence="2" id="KW-1185">Reference proteome</keyword>
<dbReference type="InterPro" id="IPR011990">
    <property type="entry name" value="TPR-like_helical_dom_sf"/>
</dbReference>
<proteinExistence type="predicted"/>
<dbReference type="SUPFAM" id="SSF48452">
    <property type="entry name" value="TPR-like"/>
    <property type="match status" value="1"/>
</dbReference>
<evidence type="ECO:0000313" key="1">
    <source>
        <dbReference type="EMBL" id="MFC0341393.1"/>
    </source>
</evidence>
<dbReference type="Pfam" id="PF06041">
    <property type="entry name" value="DUF924"/>
    <property type="match status" value="1"/>
</dbReference>
<dbReference type="Proteomes" id="UP001589799">
    <property type="component" value="Unassembled WGS sequence"/>
</dbReference>
<organism evidence="1 2">
    <name type="scientific">Paracoccus niistensis</name>
    <dbReference type="NCBI Taxonomy" id="632935"/>
    <lineage>
        <taxon>Bacteria</taxon>
        <taxon>Pseudomonadati</taxon>
        <taxon>Pseudomonadota</taxon>
        <taxon>Alphaproteobacteria</taxon>
        <taxon>Rhodobacterales</taxon>
        <taxon>Paracoccaceae</taxon>
        <taxon>Paracoccus</taxon>
    </lineage>
</organism>
<reference evidence="1 2" key="1">
    <citation type="submission" date="2024-09" db="EMBL/GenBank/DDBJ databases">
        <authorList>
            <person name="Sun Q."/>
            <person name="Mori K."/>
        </authorList>
    </citation>
    <scope>NUCLEOTIDE SEQUENCE [LARGE SCALE GENOMIC DNA]</scope>
    <source>
        <strain evidence="1 2">KCTC 22789</strain>
    </source>
</reference>
<sequence length="228" mass="25261">MSVKSYHSTQRPANEIFRLAPATDRPGPTQEIRMNIQATPDAGAVIDSAVPEDARALVSFWRDAGQEKWFAKDPEFDVLFRDRFAAAYSEAVQGALANWAVAPESALALALLLDQYPRNSFRGTPWMYATDPMARLVAEQALVLGHLARLPPDLGVFLLLPFGHSERLEDQERSVTLAEAFLPESAHHARRHRDIVRRFGRFPHRNAILGRATTPEEAAYLAGGGYAG</sequence>
<dbReference type="Gene3D" id="1.20.58.320">
    <property type="entry name" value="TPR-like"/>
    <property type="match status" value="1"/>
</dbReference>
<dbReference type="Gene3D" id="1.25.40.10">
    <property type="entry name" value="Tetratricopeptide repeat domain"/>
    <property type="match status" value="1"/>
</dbReference>
<gene>
    <name evidence="1" type="ORF">ACFFII_11545</name>
</gene>
<name>A0ABV6I572_9RHOB</name>
<accession>A0ABV6I572</accession>
<dbReference type="EMBL" id="JBHLWE010000038">
    <property type="protein sequence ID" value="MFC0341393.1"/>
    <property type="molecule type" value="Genomic_DNA"/>
</dbReference>